<feature type="transmembrane region" description="Helical" evidence="6">
    <location>
        <begin position="25"/>
        <end position="48"/>
    </location>
</feature>
<dbReference type="Pfam" id="PF03772">
    <property type="entry name" value="Competence"/>
    <property type="match status" value="1"/>
</dbReference>
<dbReference type="GO" id="GO:0005886">
    <property type="term" value="C:plasma membrane"/>
    <property type="evidence" value="ECO:0007669"/>
    <property type="project" value="UniProtKB-SubCell"/>
</dbReference>
<feature type="transmembrane region" description="Helical" evidence="6">
    <location>
        <begin position="55"/>
        <end position="74"/>
    </location>
</feature>
<feature type="transmembrane region" description="Helical" evidence="6">
    <location>
        <begin position="407"/>
        <end position="439"/>
    </location>
</feature>
<feature type="transmembrane region" description="Helical" evidence="6">
    <location>
        <begin position="376"/>
        <end position="395"/>
    </location>
</feature>
<dbReference type="HOGENOM" id="CLU_569781_0_0_0"/>
<evidence type="ECO:0000313" key="8">
    <source>
        <dbReference type="EMBL" id="CCB88435.1"/>
    </source>
</evidence>
<dbReference type="EMBL" id="FR872582">
    <property type="protein sequence ID" value="CCB88435.1"/>
    <property type="molecule type" value="Genomic_DNA"/>
</dbReference>
<dbReference type="eggNOG" id="COG0658">
    <property type="taxonomic scope" value="Bacteria"/>
</dbReference>
<dbReference type="OrthoDB" id="9761531at2"/>
<evidence type="ECO:0000259" key="7">
    <source>
        <dbReference type="Pfam" id="PF03772"/>
    </source>
</evidence>
<keyword evidence="3 6" id="KW-0812">Transmembrane</keyword>
<evidence type="ECO:0000313" key="9">
    <source>
        <dbReference type="Proteomes" id="UP000000496"/>
    </source>
</evidence>
<dbReference type="AlphaFoldDB" id="F8L6T7"/>
<feature type="transmembrane region" description="Helical" evidence="6">
    <location>
        <begin position="228"/>
        <end position="247"/>
    </location>
</feature>
<proteinExistence type="predicted"/>
<feature type="transmembrane region" description="Helical" evidence="6">
    <location>
        <begin position="254"/>
        <end position="270"/>
    </location>
</feature>
<evidence type="ECO:0000256" key="6">
    <source>
        <dbReference type="SAM" id="Phobius"/>
    </source>
</evidence>
<keyword evidence="9" id="KW-1185">Reference proteome</keyword>
<dbReference type="InterPro" id="IPR052159">
    <property type="entry name" value="Competence_DNA_uptake"/>
</dbReference>
<feature type="domain" description="ComEC/Rec2-related protein" evidence="7">
    <location>
        <begin position="217"/>
        <end position="480"/>
    </location>
</feature>
<keyword evidence="5 6" id="KW-0472">Membrane</keyword>
<feature type="transmembrane region" description="Helical" evidence="6">
    <location>
        <begin position="300"/>
        <end position="317"/>
    </location>
</feature>
<evidence type="ECO:0000256" key="2">
    <source>
        <dbReference type="ARBA" id="ARBA00022475"/>
    </source>
</evidence>
<reference evidence="8 9" key="2">
    <citation type="journal article" date="2011" name="Mol. Biol. Evol.">
        <title>Unity in variety--the pan-genome of the Chlamydiae.</title>
        <authorList>
            <person name="Collingro A."/>
            <person name="Tischler P."/>
            <person name="Weinmaier T."/>
            <person name="Penz T."/>
            <person name="Heinz E."/>
            <person name="Brunham R.C."/>
            <person name="Read T.D."/>
            <person name="Bavoil P.M."/>
            <person name="Sachse K."/>
            <person name="Kahane S."/>
            <person name="Friedman M.G."/>
            <person name="Rattei T."/>
            <person name="Myers G.S."/>
            <person name="Horn M."/>
        </authorList>
    </citation>
    <scope>NUCLEOTIDE SEQUENCE [LARGE SCALE GENOMIC DNA]</scope>
    <source>
        <strain evidence="9">ATCC VR-1471 / Z</strain>
    </source>
</reference>
<sequence length="491" mass="56385">MKFKVLTSISLATRYFLSRYPALKLALFFLIGISAFFHLSLLLLGALFFLMEKKFLTLVVITSGYLYVVLLTPFSHFAEPIQGNALFHIEQIKHHPSPFKPLLVYEGTLRSFHGENETFYRLPCRLYLPLMKNRPLASHDYFLQNVSLMETSPYCYVVKTSNKTSWNPLQDAKSQAEWRFQIKEKVRDWVKKTFSEQPVQHLISGLLTGQNESRLQTFQFGQMGLQHLLAISGFHFAILTFFLGFLLRPILPRKGMALVLICLLSAYFYYMGEAPSISRAWIGVIVFLGGMLFQRKSEPLNALGIGLLTALVCKPLIILDVGFQLSFTATFGILVFYAPIQGKLQQIFPKRPFQVIKQFPILDQWGALISVYLRKVLALNGAVLIFTLPLVLFHFHRFSLISLVYNLFFPLLFTLLIGLLLLSLLLPFLLPVLANYASLLLKLVAFAPKRLMFWFRLPEFPLELAAIIFIGLFFWGAYLKWSSSVIKEWNY</sequence>
<gene>
    <name evidence="8" type="ordered locus">SNE_A05580</name>
</gene>
<protein>
    <recommendedName>
        <fullName evidence="7">ComEC/Rec2-related protein domain-containing protein</fullName>
    </recommendedName>
</protein>
<evidence type="ECO:0000256" key="5">
    <source>
        <dbReference type="ARBA" id="ARBA00023136"/>
    </source>
</evidence>
<dbReference type="InterPro" id="IPR004477">
    <property type="entry name" value="ComEC_N"/>
</dbReference>
<comment type="subcellular location">
    <subcellularLocation>
        <location evidence="1">Cell membrane</location>
        <topology evidence="1">Multi-pass membrane protein</topology>
    </subcellularLocation>
</comment>
<feature type="transmembrane region" description="Helical" evidence="6">
    <location>
        <begin position="276"/>
        <end position="293"/>
    </location>
</feature>
<dbReference type="Proteomes" id="UP000000496">
    <property type="component" value="Chromosome gsn.131"/>
</dbReference>
<reference key="1">
    <citation type="journal article" date="2011" name="Mol. Biol. Evol.">
        <title>Unity in variety -- the pan-genome of the Chlamydiae.</title>
        <authorList>
            <person name="Collingro A."/>
            <person name="Tischler P."/>
            <person name="Weinmaier T."/>
            <person name="Penz T."/>
            <person name="Heinz E."/>
            <person name="Brunham R.C."/>
            <person name="Read T.D."/>
            <person name="Bavoil P.M."/>
            <person name="Sachse K."/>
            <person name="Kahane S."/>
            <person name="Friedman M.G."/>
            <person name="Rattei T."/>
            <person name="Myers G.S.A."/>
            <person name="Horn M."/>
        </authorList>
    </citation>
    <scope>NUCLEOTIDE SEQUENCE</scope>
    <source>
        <strain>Z</strain>
    </source>
</reference>
<dbReference type="RefSeq" id="WP_013942902.1">
    <property type="nucleotide sequence ID" value="NC_015713.1"/>
</dbReference>
<evidence type="ECO:0000256" key="3">
    <source>
        <dbReference type="ARBA" id="ARBA00022692"/>
    </source>
</evidence>
<evidence type="ECO:0000256" key="1">
    <source>
        <dbReference type="ARBA" id="ARBA00004651"/>
    </source>
</evidence>
<keyword evidence="2" id="KW-1003">Cell membrane</keyword>
<name>F8L6T7_SIMNZ</name>
<dbReference type="NCBIfam" id="TIGR00360">
    <property type="entry name" value="ComEC_N-term"/>
    <property type="match status" value="1"/>
</dbReference>
<organism evidence="8 9">
    <name type="scientific">Simkania negevensis (strain ATCC VR-1471 / DSM 27360 / Z)</name>
    <dbReference type="NCBI Taxonomy" id="331113"/>
    <lineage>
        <taxon>Bacteria</taxon>
        <taxon>Pseudomonadati</taxon>
        <taxon>Chlamydiota</taxon>
        <taxon>Chlamydiia</taxon>
        <taxon>Parachlamydiales</taxon>
        <taxon>Simkaniaceae</taxon>
        <taxon>Simkania</taxon>
    </lineage>
</organism>
<dbReference type="PANTHER" id="PTHR30619">
    <property type="entry name" value="DNA INTERNALIZATION/COMPETENCE PROTEIN COMEC/REC2"/>
    <property type="match status" value="1"/>
</dbReference>
<evidence type="ECO:0000256" key="4">
    <source>
        <dbReference type="ARBA" id="ARBA00022989"/>
    </source>
</evidence>
<dbReference type="PANTHER" id="PTHR30619:SF1">
    <property type="entry name" value="RECOMBINATION PROTEIN 2"/>
    <property type="match status" value="1"/>
</dbReference>
<feature type="transmembrane region" description="Helical" evidence="6">
    <location>
        <begin position="323"/>
        <end position="340"/>
    </location>
</feature>
<dbReference type="KEGG" id="sng:SNE_A05580"/>
<dbReference type="STRING" id="331113.SNE_A05580"/>
<keyword evidence="4 6" id="KW-1133">Transmembrane helix</keyword>
<feature type="transmembrane region" description="Helical" evidence="6">
    <location>
        <begin position="460"/>
        <end position="481"/>
    </location>
</feature>
<accession>F8L6T7</accession>